<evidence type="ECO:0000313" key="3">
    <source>
        <dbReference type="Proteomes" id="UP000183994"/>
    </source>
</evidence>
<proteinExistence type="predicted"/>
<organism evidence="2 3">
    <name type="scientific">Desulfatibacillum alkenivorans DSM 16219</name>
    <dbReference type="NCBI Taxonomy" id="1121393"/>
    <lineage>
        <taxon>Bacteria</taxon>
        <taxon>Pseudomonadati</taxon>
        <taxon>Thermodesulfobacteriota</taxon>
        <taxon>Desulfobacteria</taxon>
        <taxon>Desulfobacterales</taxon>
        <taxon>Desulfatibacillaceae</taxon>
        <taxon>Desulfatibacillum</taxon>
    </lineage>
</organism>
<feature type="signal peptide" evidence="1">
    <location>
        <begin position="1"/>
        <end position="29"/>
    </location>
</feature>
<protein>
    <submittedName>
        <fullName evidence="2">ABC-type uncharacterized transport system, substrate-binding protein</fullName>
    </submittedName>
</protein>
<evidence type="ECO:0000256" key="1">
    <source>
        <dbReference type="SAM" id="SignalP"/>
    </source>
</evidence>
<dbReference type="PANTHER" id="PTHR35271">
    <property type="entry name" value="ABC TRANSPORTER, SUBSTRATE-BINDING LIPOPROTEIN-RELATED"/>
    <property type="match status" value="1"/>
</dbReference>
<dbReference type="RefSeq" id="WP_073477773.1">
    <property type="nucleotide sequence ID" value="NZ_FQZU01000028.1"/>
</dbReference>
<dbReference type="STRING" id="1121393.SAMN02745216_03737"/>
<accession>A0A1M6TS48</accession>
<dbReference type="PANTHER" id="PTHR35271:SF1">
    <property type="entry name" value="ABC TRANSPORTER, SUBSTRATE-BINDING LIPOPROTEIN"/>
    <property type="match status" value="1"/>
</dbReference>
<sequence>MQKVKLPSHALIAALIISALLFPAPAALAGTAPKTNNGVKWRIGYLEGGPWPDYYESLLETAIGLSELGWMEKFAPPKHGRPDDARALWLWLARTIKSPYLEFAEDAFWSSNWEDEARETNRLACIKALHERKVDLIMAMGTWAGLDLTNNKHSVPTIVMSSTDPIQAGIIKSAKDSGFDHVTVECDPTRYLRQIRLFHDIIQFKRLGYVCEDSPEAKAYSNEQDLKTVAKERGFELVDCYTPDTNVSEEKAVQGYLKCLEKIAPEIDAFYFSAHQGAAPENMHKVLAPLMEHKIPTWSNWGMVCVKTGALMSVGRKNFREYGAFYAKDIALIFNGAKPRDLNQVMKEELTLAINLETARIIGYKPPKNLLKIAEFVFNDIETP</sequence>
<dbReference type="Pfam" id="PF04392">
    <property type="entry name" value="ABC_sub_bind"/>
    <property type="match status" value="1"/>
</dbReference>
<dbReference type="AlphaFoldDB" id="A0A1M6TS48"/>
<dbReference type="Gene3D" id="3.40.50.2300">
    <property type="match status" value="2"/>
</dbReference>
<dbReference type="EMBL" id="FQZU01000028">
    <property type="protein sequence ID" value="SHK59781.1"/>
    <property type="molecule type" value="Genomic_DNA"/>
</dbReference>
<name>A0A1M6TS48_9BACT</name>
<dbReference type="InterPro" id="IPR007487">
    <property type="entry name" value="ABC_transpt-TYRBP-like"/>
</dbReference>
<evidence type="ECO:0000313" key="2">
    <source>
        <dbReference type="EMBL" id="SHK59781.1"/>
    </source>
</evidence>
<feature type="chain" id="PRO_5012093457" evidence="1">
    <location>
        <begin position="30"/>
        <end position="384"/>
    </location>
</feature>
<reference evidence="3" key="1">
    <citation type="submission" date="2016-11" db="EMBL/GenBank/DDBJ databases">
        <authorList>
            <person name="Varghese N."/>
            <person name="Submissions S."/>
        </authorList>
    </citation>
    <scope>NUCLEOTIDE SEQUENCE [LARGE SCALE GENOMIC DNA]</scope>
    <source>
        <strain evidence="3">DSM 16219</strain>
    </source>
</reference>
<keyword evidence="1" id="KW-0732">Signal</keyword>
<keyword evidence="3" id="KW-1185">Reference proteome</keyword>
<gene>
    <name evidence="2" type="ORF">SAMN02745216_03737</name>
</gene>
<dbReference type="Proteomes" id="UP000183994">
    <property type="component" value="Unassembled WGS sequence"/>
</dbReference>
<dbReference type="OrthoDB" id="1680494at2"/>